<feature type="region of interest" description="Disordered" evidence="1">
    <location>
        <begin position="154"/>
        <end position="186"/>
    </location>
</feature>
<proteinExistence type="predicted"/>
<evidence type="ECO:0000256" key="1">
    <source>
        <dbReference type="SAM" id="MobiDB-lite"/>
    </source>
</evidence>
<sequence>MQTLARLHRSALRAGVALLFTGLPMTCVGRLRVRSMEIQVRVFPHLRYEFFEALREIQGVRDSQSLAVFLGIEASRGAVGEAWNLICGDGTDSSLEPMDLSKEELMMNAYSSKAATETNPGEKAKLRNALRVLVEANPTNEILRVISDTANTATEEKAHQPMDLDNAYENGYPLPDRGDPRQWKRR</sequence>
<protein>
    <submittedName>
        <fullName evidence="2">Uncharacterized protein</fullName>
    </submittedName>
</protein>
<reference evidence="2 3" key="1">
    <citation type="submission" date="2017-11" db="EMBL/GenBank/DDBJ databases">
        <title>De novo assembly and phasing of dikaryotic genomes from two isolates of Puccinia coronata f. sp. avenae, the causal agent of oat crown rust.</title>
        <authorList>
            <person name="Miller M.E."/>
            <person name="Zhang Y."/>
            <person name="Omidvar V."/>
            <person name="Sperschneider J."/>
            <person name="Schwessinger B."/>
            <person name="Raley C."/>
            <person name="Palmer J.M."/>
            <person name="Garnica D."/>
            <person name="Upadhyaya N."/>
            <person name="Rathjen J."/>
            <person name="Taylor J.M."/>
            <person name="Park R.F."/>
            <person name="Dodds P.N."/>
            <person name="Hirsch C.D."/>
            <person name="Kianian S.F."/>
            <person name="Figueroa M."/>
        </authorList>
    </citation>
    <scope>NUCLEOTIDE SEQUENCE [LARGE SCALE GENOMIC DNA]</scope>
    <source>
        <strain evidence="2">12SD80</strain>
    </source>
</reference>
<dbReference type="Proteomes" id="UP000235392">
    <property type="component" value="Unassembled WGS sequence"/>
</dbReference>
<accession>A0A2N5TP10</accession>
<dbReference type="AlphaFoldDB" id="A0A2N5TP10"/>
<feature type="compositionally biased region" description="Basic and acidic residues" evidence="1">
    <location>
        <begin position="176"/>
        <end position="186"/>
    </location>
</feature>
<dbReference type="EMBL" id="PGCI01000422">
    <property type="protein sequence ID" value="PLW27158.1"/>
    <property type="molecule type" value="Genomic_DNA"/>
</dbReference>
<comment type="caution">
    <text evidence="2">The sequence shown here is derived from an EMBL/GenBank/DDBJ whole genome shotgun (WGS) entry which is preliminary data.</text>
</comment>
<evidence type="ECO:0000313" key="2">
    <source>
        <dbReference type="EMBL" id="PLW27158.1"/>
    </source>
</evidence>
<evidence type="ECO:0000313" key="3">
    <source>
        <dbReference type="Proteomes" id="UP000235392"/>
    </source>
</evidence>
<gene>
    <name evidence="2" type="ORF">PCASD_22135</name>
</gene>
<organism evidence="2 3">
    <name type="scientific">Puccinia coronata f. sp. avenae</name>
    <dbReference type="NCBI Taxonomy" id="200324"/>
    <lineage>
        <taxon>Eukaryota</taxon>
        <taxon>Fungi</taxon>
        <taxon>Dikarya</taxon>
        <taxon>Basidiomycota</taxon>
        <taxon>Pucciniomycotina</taxon>
        <taxon>Pucciniomycetes</taxon>
        <taxon>Pucciniales</taxon>
        <taxon>Pucciniaceae</taxon>
        <taxon>Puccinia</taxon>
    </lineage>
</organism>
<name>A0A2N5TP10_9BASI</name>